<proteinExistence type="predicted"/>
<organism evidence="6 7">
    <name type="scientific">Tetracentron sinense</name>
    <name type="common">Spur-leaf</name>
    <dbReference type="NCBI Taxonomy" id="13715"/>
    <lineage>
        <taxon>Eukaryota</taxon>
        <taxon>Viridiplantae</taxon>
        <taxon>Streptophyta</taxon>
        <taxon>Embryophyta</taxon>
        <taxon>Tracheophyta</taxon>
        <taxon>Spermatophyta</taxon>
        <taxon>Magnoliopsida</taxon>
        <taxon>Trochodendrales</taxon>
        <taxon>Trochodendraceae</taxon>
        <taxon>Tetracentron</taxon>
    </lineage>
</organism>
<evidence type="ECO:0000256" key="1">
    <source>
        <dbReference type="ARBA" id="ARBA00004123"/>
    </source>
</evidence>
<dbReference type="InterPro" id="IPR032675">
    <property type="entry name" value="LRR_dom_sf"/>
</dbReference>
<dbReference type="SUPFAM" id="SSF52058">
    <property type="entry name" value="L domain-like"/>
    <property type="match status" value="1"/>
</dbReference>
<protein>
    <submittedName>
        <fullName evidence="6">Uncharacterized protein</fullName>
    </submittedName>
</protein>
<evidence type="ECO:0000259" key="5">
    <source>
        <dbReference type="PROSITE" id="PS51184"/>
    </source>
</evidence>
<comment type="caution">
    <text evidence="6">The sequence shown here is derived from an EMBL/GenBank/DDBJ whole genome shotgun (WGS) entry which is preliminary data.</text>
</comment>
<dbReference type="SMART" id="SM00558">
    <property type="entry name" value="JmjC"/>
    <property type="match status" value="1"/>
</dbReference>
<dbReference type="Pfam" id="PF23598">
    <property type="entry name" value="LRR_14"/>
    <property type="match status" value="1"/>
</dbReference>
<dbReference type="AlphaFoldDB" id="A0A834YL87"/>
<dbReference type="GO" id="GO:0010468">
    <property type="term" value="P:regulation of gene expression"/>
    <property type="evidence" value="ECO:0007669"/>
    <property type="project" value="TreeGrafter"/>
</dbReference>
<gene>
    <name evidence="6" type="ORF">HHK36_025375</name>
</gene>
<dbReference type="PANTHER" id="PTHR10694:SF113">
    <property type="entry name" value="PROTEIN JUMONJI"/>
    <property type="match status" value="1"/>
</dbReference>
<evidence type="ECO:0000313" key="7">
    <source>
        <dbReference type="Proteomes" id="UP000655225"/>
    </source>
</evidence>
<dbReference type="GO" id="GO:0000785">
    <property type="term" value="C:chromatin"/>
    <property type="evidence" value="ECO:0007669"/>
    <property type="project" value="TreeGrafter"/>
</dbReference>
<dbReference type="InterPro" id="IPR003347">
    <property type="entry name" value="JmjC_dom"/>
</dbReference>
<evidence type="ECO:0000259" key="4">
    <source>
        <dbReference type="PROSITE" id="PS51183"/>
    </source>
</evidence>
<dbReference type="Pfam" id="PF02373">
    <property type="entry name" value="JmjC"/>
    <property type="match status" value="1"/>
</dbReference>
<sequence>MAVDAVVSVLAEKLANLLIQEAVFFHGMQDQIEWVKAKLIRMQCLARHRHLQPQESTKTEESSKEDMWKKVMGFAGDTLTIEQMEKSLSDFLKERWYLIVMDDLHLVRDLLLSKTKEANFVHVYENIDSTSTDGVKIRRHAAHYTVSKLSSFTEHLRSFLVFNSRTGGIDGDIIGGFLDRCLHNRGFRFLKVLDLEGVFRPTLPEALGELIHLRYLGLRRTTTCHLTLSLGNLRNLGTLDLKNSKIWSPNGQRKYWALQSRMCNLFPSDHRDTWISKLSSQADSTYDCISRDSCAVLIDFVTQVDRHRDNEIMISCMASSGASESQSAQMDTDCDINDAAKLTRSLRQCTNCQKVTARWHPEDACMPVLEEVPVFYPTEEEFRDTLKYIAGIRPRAEPYGICRIVPPPSWKPLCLLKEKNIWENSKFATHIQRVDKLQNHDSLRKMSRIYSNMKKKKRQRGSSGLECGIGNGDIMGPAEAGSHAAQSFDSGGNLTALQKQLEPSVENIEGEYWPLVEKPTEEIEVLYGADLETGVAVDFQMSVWQWISKSVLFIILFLVEDHHLYLSNYMHWSAPKMWYGILGSDSLKLDAAVKKYLPDLFEEQPDLIHKLVTQLSSTVLKSKGVPIYRCVQHPREFVLTFPRAYHSGFNCGFNPGYLLERNAVELYREQGRKTSISHDKLLLGAARESVRAHWKLLLQRKNTLDNLRWKDVCGKDGILAKALKTRVELECMRREYLCTSSQSRKMDISYDAISERECSVCLYDLHMSAMCCQCPPERDCNLHMAKLDLRLALSSYVSKDNLQVTGHVMPFPQKKTKLKEHESQDVVTTSILESSIPRIVPEIKAPVSQVASLRELKEKELTTAITTNSTDILDETSSLQKEKPSEAVLVSKAMKKSSVPCEFSHEKEAADPSFHFREKEFFVATLN</sequence>
<dbReference type="InterPro" id="IPR003349">
    <property type="entry name" value="JmjN"/>
</dbReference>
<feature type="domain" description="JmjN" evidence="4">
    <location>
        <begin position="372"/>
        <end position="413"/>
    </location>
</feature>
<accession>A0A834YL87</accession>
<dbReference type="GO" id="GO:0034647">
    <property type="term" value="F:histone H3K4me/H3K4me2/H3K4me3 demethylase activity"/>
    <property type="evidence" value="ECO:0007669"/>
    <property type="project" value="TreeGrafter"/>
</dbReference>
<evidence type="ECO:0000313" key="6">
    <source>
        <dbReference type="EMBL" id="KAF8388695.1"/>
    </source>
</evidence>
<feature type="domain" description="JmjC" evidence="5">
    <location>
        <begin position="507"/>
        <end position="674"/>
    </location>
</feature>
<evidence type="ECO:0000256" key="2">
    <source>
        <dbReference type="ARBA" id="ARBA00022737"/>
    </source>
</evidence>
<dbReference type="Gene3D" id="3.80.10.10">
    <property type="entry name" value="Ribonuclease Inhibitor"/>
    <property type="match status" value="1"/>
</dbReference>
<name>A0A834YL87_TETSI</name>
<reference evidence="6 7" key="1">
    <citation type="submission" date="2020-04" db="EMBL/GenBank/DDBJ databases">
        <title>Plant Genome Project.</title>
        <authorList>
            <person name="Zhang R.-G."/>
        </authorList>
    </citation>
    <scope>NUCLEOTIDE SEQUENCE [LARGE SCALE GENOMIC DNA]</scope>
    <source>
        <strain evidence="6">YNK0</strain>
        <tissue evidence="6">Leaf</tissue>
    </source>
</reference>
<dbReference type="SMART" id="SM00545">
    <property type="entry name" value="JmjN"/>
    <property type="match status" value="1"/>
</dbReference>
<comment type="subcellular location">
    <subcellularLocation>
        <location evidence="1">Nucleus</location>
    </subcellularLocation>
</comment>
<dbReference type="GO" id="GO:0005634">
    <property type="term" value="C:nucleus"/>
    <property type="evidence" value="ECO:0007669"/>
    <property type="project" value="UniProtKB-SubCell"/>
</dbReference>
<dbReference type="Gene3D" id="2.60.120.650">
    <property type="entry name" value="Cupin"/>
    <property type="match status" value="2"/>
</dbReference>
<dbReference type="PROSITE" id="PS51184">
    <property type="entry name" value="JMJC"/>
    <property type="match status" value="1"/>
</dbReference>
<keyword evidence="7" id="KW-1185">Reference proteome</keyword>
<dbReference type="EMBL" id="JABCRI010000019">
    <property type="protein sequence ID" value="KAF8388695.1"/>
    <property type="molecule type" value="Genomic_DNA"/>
</dbReference>
<dbReference type="InterPro" id="IPR055414">
    <property type="entry name" value="LRR_R13L4/SHOC2-like"/>
</dbReference>
<dbReference type="Pfam" id="PF02375">
    <property type="entry name" value="JmjN"/>
    <property type="match status" value="1"/>
</dbReference>
<keyword evidence="2" id="KW-0677">Repeat</keyword>
<dbReference type="SUPFAM" id="SSF51197">
    <property type="entry name" value="Clavaminate synthase-like"/>
    <property type="match status" value="1"/>
</dbReference>
<dbReference type="PROSITE" id="PS51183">
    <property type="entry name" value="JMJN"/>
    <property type="match status" value="1"/>
</dbReference>
<dbReference type="Proteomes" id="UP000655225">
    <property type="component" value="Unassembled WGS sequence"/>
</dbReference>
<evidence type="ECO:0000256" key="3">
    <source>
        <dbReference type="ARBA" id="ARBA00023242"/>
    </source>
</evidence>
<keyword evidence="3" id="KW-0539">Nucleus</keyword>
<dbReference type="OrthoDB" id="1678912at2759"/>
<dbReference type="PANTHER" id="PTHR10694">
    <property type="entry name" value="LYSINE-SPECIFIC DEMETHYLASE"/>
    <property type="match status" value="1"/>
</dbReference>